<accession>A0AAD1UH89</accession>
<proteinExistence type="predicted"/>
<dbReference type="PANTHER" id="PTHR33524:SF1">
    <property type="entry name" value="SET DOMAIN-CONTAINING PROTEIN"/>
    <property type="match status" value="1"/>
</dbReference>
<evidence type="ECO:0000313" key="1">
    <source>
        <dbReference type="EMBL" id="CAI2367906.1"/>
    </source>
</evidence>
<dbReference type="PANTHER" id="PTHR33524">
    <property type="entry name" value="C5ORF35"/>
    <property type="match status" value="1"/>
</dbReference>
<dbReference type="Gene3D" id="2.170.270.10">
    <property type="entry name" value="SET domain"/>
    <property type="match status" value="1"/>
</dbReference>
<comment type="caution">
    <text evidence="1">The sequence shown here is derived from an EMBL/GenBank/DDBJ whole genome shotgun (WGS) entry which is preliminary data.</text>
</comment>
<keyword evidence="2" id="KW-1185">Reference proteome</keyword>
<dbReference type="EMBL" id="CAMPGE010009032">
    <property type="protein sequence ID" value="CAI2367906.1"/>
    <property type="molecule type" value="Genomic_DNA"/>
</dbReference>
<gene>
    <name evidence="1" type="ORF">ECRASSUSDP1_LOCUS9195</name>
</gene>
<evidence type="ECO:0008006" key="3">
    <source>
        <dbReference type="Google" id="ProtNLM"/>
    </source>
</evidence>
<dbReference type="AlphaFoldDB" id="A0AAD1UH89"/>
<name>A0AAD1UH89_EUPCR</name>
<dbReference type="InterPro" id="IPR046341">
    <property type="entry name" value="SET_dom_sf"/>
</dbReference>
<organism evidence="1 2">
    <name type="scientific">Euplotes crassus</name>
    <dbReference type="NCBI Taxonomy" id="5936"/>
    <lineage>
        <taxon>Eukaryota</taxon>
        <taxon>Sar</taxon>
        <taxon>Alveolata</taxon>
        <taxon>Ciliophora</taxon>
        <taxon>Intramacronucleata</taxon>
        <taxon>Spirotrichea</taxon>
        <taxon>Hypotrichia</taxon>
        <taxon>Euplotida</taxon>
        <taxon>Euplotidae</taxon>
        <taxon>Moneuplotes</taxon>
    </lineage>
</organism>
<reference evidence="1" key="1">
    <citation type="submission" date="2023-07" db="EMBL/GenBank/DDBJ databases">
        <authorList>
            <consortium name="AG Swart"/>
            <person name="Singh M."/>
            <person name="Singh A."/>
            <person name="Seah K."/>
            <person name="Emmerich C."/>
        </authorList>
    </citation>
    <scope>NUCLEOTIDE SEQUENCE</scope>
    <source>
        <strain evidence="1">DP1</strain>
    </source>
</reference>
<evidence type="ECO:0000313" key="2">
    <source>
        <dbReference type="Proteomes" id="UP001295684"/>
    </source>
</evidence>
<protein>
    <recommendedName>
        <fullName evidence="3">SET domain-containing protein</fullName>
    </recommendedName>
</protein>
<sequence length="451" mass="52691">MLTPFLGKSKGKLLNLVERKTRHMMYSETVAYKGAFLTSVREKLLPYYKGGVEIDPQQEEDIIREVYDEVNDLFIDEHWMISNGDLLEQTFAMLSPLKKICTHNKLKWYTDENYDLMHPNDFQIHLRSEDLVKEEKSLWEVKPELLDYLKKEVGHIVEYKQSNIDHHEAGDGIFVKTHNGQSLLPGTLLGFYPGVIRSQFTKLLQHNEESMNFNIKRYDSFWIDSEALLPYPAKQNLSLSELKKSVNFLNSAIGGEDCIEFVDPEYLNPYAIGHKINHPPPEVAANAELVDFDIPYTWFPEEYRVHLPYIDEKDFHGEESIARKNILRGVAVLASRFIEDGEEIYFDYLKQPMAWRNITEDWLVLSPPSSPLLQKKKLTTEVPLLFKIMLGIRDLKLGEKFDTWYERIEAEPPSFELKSRKKVTKSVKERLALKQEEEQKRISEGKQDEKE</sequence>
<dbReference type="Proteomes" id="UP001295684">
    <property type="component" value="Unassembled WGS sequence"/>
</dbReference>
<dbReference type="InterPro" id="IPR040415">
    <property type="entry name" value="SETD9"/>
</dbReference>